<evidence type="ECO:0000313" key="2">
    <source>
        <dbReference type="EMBL" id="RMA78159.1"/>
    </source>
</evidence>
<dbReference type="PROSITE" id="PS51257">
    <property type="entry name" value="PROKAR_LIPOPROTEIN"/>
    <property type="match status" value="1"/>
</dbReference>
<feature type="chain" id="PRO_5018071661" evidence="1">
    <location>
        <begin position="23"/>
        <end position="236"/>
    </location>
</feature>
<dbReference type="RefSeq" id="WP_121924276.1">
    <property type="nucleotide sequence ID" value="NZ_CBCSGA010000012.1"/>
</dbReference>
<dbReference type="Proteomes" id="UP000280368">
    <property type="component" value="Unassembled WGS sequence"/>
</dbReference>
<organism evidence="2 3">
    <name type="scientific">Flavobacterium weaverense</name>
    <dbReference type="NCBI Taxonomy" id="271156"/>
    <lineage>
        <taxon>Bacteria</taxon>
        <taxon>Pseudomonadati</taxon>
        <taxon>Bacteroidota</taxon>
        <taxon>Flavobacteriia</taxon>
        <taxon>Flavobacteriales</taxon>
        <taxon>Flavobacteriaceae</taxon>
        <taxon>Flavobacterium</taxon>
    </lineage>
</organism>
<dbReference type="InterPro" id="IPR011652">
    <property type="entry name" value="MORN_2"/>
</dbReference>
<keyword evidence="3" id="KW-1185">Reference proteome</keyword>
<dbReference type="OrthoDB" id="9785122at2"/>
<comment type="caution">
    <text evidence="2">The sequence shown here is derived from an EMBL/GenBank/DDBJ whole genome shotgun (WGS) entry which is preliminary data.</text>
</comment>
<dbReference type="EMBL" id="REFH01000007">
    <property type="protein sequence ID" value="RMA78159.1"/>
    <property type="molecule type" value="Genomic_DNA"/>
</dbReference>
<gene>
    <name evidence="2" type="ORF">BC961_0533</name>
</gene>
<accession>A0A3M0A3U0</accession>
<name>A0A3M0A3U0_9FLAO</name>
<dbReference type="Pfam" id="PF07661">
    <property type="entry name" value="MORN_2"/>
    <property type="match status" value="2"/>
</dbReference>
<dbReference type="AlphaFoldDB" id="A0A3M0A3U0"/>
<evidence type="ECO:0000256" key="1">
    <source>
        <dbReference type="SAM" id="SignalP"/>
    </source>
</evidence>
<protein>
    <submittedName>
        <fullName evidence="2">Antitoxin component YwqK of YwqJK toxin-antitoxin module</fullName>
    </submittedName>
</protein>
<sequence>MKINKRYFLMVAILLFSCGLLAQVEVNKVDDKGKKNGLWKGTYADSKRLRYEGNFVHGKESGVFSFYDDTKKGSLIATREFNPKDNSAYTIFFDQKNNKVSEGLVRNKLFEGEWKYYHLASKILMTNENYIKGKLDGVRTVFYSSGKIAKEANYQNNLKNGFYKKYTEKGTLLEESNFKNDVYSGLAIFRDGSGEIASTGNFVNGKKSGIWQFFEKGKLVKEVNMSVSQNEIKTKN</sequence>
<dbReference type="Gene3D" id="2.20.110.10">
    <property type="entry name" value="Histone H3 K4-specific methyltransferase SET7/9 N-terminal domain"/>
    <property type="match status" value="2"/>
</dbReference>
<feature type="signal peptide" evidence="1">
    <location>
        <begin position="1"/>
        <end position="22"/>
    </location>
</feature>
<keyword evidence="1" id="KW-0732">Signal</keyword>
<evidence type="ECO:0000313" key="3">
    <source>
        <dbReference type="Proteomes" id="UP000280368"/>
    </source>
</evidence>
<proteinExistence type="predicted"/>
<dbReference type="SUPFAM" id="SSF82185">
    <property type="entry name" value="Histone H3 K4-specific methyltransferase SET7/9 N-terminal domain"/>
    <property type="match status" value="2"/>
</dbReference>
<reference evidence="2 3" key="1">
    <citation type="submission" date="2018-10" db="EMBL/GenBank/DDBJ databases">
        <title>Genomic Encyclopedia of Archaeal and Bacterial Type Strains, Phase II (KMG-II): from individual species to whole genera.</title>
        <authorList>
            <person name="Goeker M."/>
        </authorList>
    </citation>
    <scope>NUCLEOTIDE SEQUENCE [LARGE SCALE GENOMIC DNA]</scope>
    <source>
        <strain evidence="2 3">DSM 19727</strain>
    </source>
</reference>